<feature type="region of interest" description="Disordered" evidence="1">
    <location>
        <begin position="146"/>
        <end position="184"/>
    </location>
</feature>
<dbReference type="InterPro" id="IPR023393">
    <property type="entry name" value="START-like_dom_sf"/>
</dbReference>
<sequence>MDLHHEFTVPVPVEEAWHVLLDIERVAPCMPGTTVEEYDGKTVTGSVKVKVGPITLTYRGSAVFEEQDEEAHRLVLVATGKETRGQGTARARVTGTLDGRADGTLVSVRTDLTVTGRPAQFGRGVMADVGDRLVGRFADCLAERLGGAQRSPSPRPAASEAGHGADAGSGVEPPAEAGRLDGPAVTARPEAEPIDLFGTAGVPVVKRLAPVAAAVVAVLVLLRIRRRVRRR</sequence>
<dbReference type="SUPFAM" id="SSF55961">
    <property type="entry name" value="Bet v1-like"/>
    <property type="match status" value="1"/>
</dbReference>
<organism evidence="3 4">
    <name type="scientific">Streptomyces siamensis</name>
    <dbReference type="NCBI Taxonomy" id="1274986"/>
    <lineage>
        <taxon>Bacteria</taxon>
        <taxon>Bacillati</taxon>
        <taxon>Actinomycetota</taxon>
        <taxon>Actinomycetes</taxon>
        <taxon>Kitasatosporales</taxon>
        <taxon>Streptomycetaceae</taxon>
        <taxon>Streptomyces</taxon>
    </lineage>
</organism>
<dbReference type="Proteomes" id="UP001501759">
    <property type="component" value="Unassembled WGS sequence"/>
</dbReference>
<dbReference type="InterPro" id="IPR010419">
    <property type="entry name" value="CO_DH_gsu"/>
</dbReference>
<proteinExistence type="predicted"/>
<dbReference type="Gene3D" id="3.30.530.20">
    <property type="match status" value="1"/>
</dbReference>
<evidence type="ECO:0000256" key="1">
    <source>
        <dbReference type="SAM" id="MobiDB-lite"/>
    </source>
</evidence>
<evidence type="ECO:0008006" key="5">
    <source>
        <dbReference type="Google" id="ProtNLM"/>
    </source>
</evidence>
<evidence type="ECO:0000313" key="3">
    <source>
        <dbReference type="EMBL" id="GAA5018561.1"/>
    </source>
</evidence>
<dbReference type="RefSeq" id="WP_345652384.1">
    <property type="nucleotide sequence ID" value="NZ_BAABKB010000016.1"/>
</dbReference>
<dbReference type="PANTHER" id="PTHR38588">
    <property type="entry name" value="BLL0334 PROTEIN"/>
    <property type="match status" value="1"/>
</dbReference>
<evidence type="ECO:0000313" key="4">
    <source>
        <dbReference type="Proteomes" id="UP001501759"/>
    </source>
</evidence>
<gene>
    <name evidence="3" type="ORF">GCM10023335_46320</name>
</gene>
<comment type="caution">
    <text evidence="3">The sequence shown here is derived from an EMBL/GenBank/DDBJ whole genome shotgun (WGS) entry which is preliminary data.</text>
</comment>
<protein>
    <recommendedName>
        <fullName evidence="5">Carbon monoxide dehydrogenase</fullName>
    </recommendedName>
</protein>
<dbReference type="Pfam" id="PF06240">
    <property type="entry name" value="COXG"/>
    <property type="match status" value="1"/>
</dbReference>
<keyword evidence="2" id="KW-0812">Transmembrane</keyword>
<keyword evidence="2" id="KW-0472">Membrane</keyword>
<keyword evidence="4" id="KW-1185">Reference proteome</keyword>
<reference evidence="4" key="1">
    <citation type="journal article" date="2019" name="Int. J. Syst. Evol. Microbiol.">
        <title>The Global Catalogue of Microorganisms (GCM) 10K type strain sequencing project: providing services to taxonomists for standard genome sequencing and annotation.</title>
        <authorList>
            <consortium name="The Broad Institute Genomics Platform"/>
            <consortium name="The Broad Institute Genome Sequencing Center for Infectious Disease"/>
            <person name="Wu L."/>
            <person name="Ma J."/>
        </authorList>
    </citation>
    <scope>NUCLEOTIDE SEQUENCE [LARGE SCALE GENOMIC DNA]</scope>
    <source>
        <strain evidence="4">JCM 18409</strain>
    </source>
</reference>
<evidence type="ECO:0000256" key="2">
    <source>
        <dbReference type="SAM" id="Phobius"/>
    </source>
</evidence>
<feature type="transmembrane region" description="Helical" evidence="2">
    <location>
        <begin position="208"/>
        <end position="224"/>
    </location>
</feature>
<keyword evidence="2" id="KW-1133">Transmembrane helix</keyword>
<dbReference type="PANTHER" id="PTHR38588:SF1">
    <property type="entry name" value="BLL0334 PROTEIN"/>
    <property type="match status" value="1"/>
</dbReference>
<dbReference type="CDD" id="cd07823">
    <property type="entry name" value="SRPBCC_5"/>
    <property type="match status" value="1"/>
</dbReference>
<accession>A0ABP9J419</accession>
<dbReference type="EMBL" id="BAABKB010000016">
    <property type="protein sequence ID" value="GAA5018561.1"/>
    <property type="molecule type" value="Genomic_DNA"/>
</dbReference>
<name>A0ABP9J419_9ACTN</name>